<feature type="compositionally biased region" description="Basic and acidic residues" evidence="1">
    <location>
        <begin position="15"/>
        <end position="25"/>
    </location>
</feature>
<name>A0A9P4U7Z1_9PLEO</name>
<dbReference type="EMBL" id="MU001505">
    <property type="protein sequence ID" value="KAF2441754.1"/>
    <property type="molecule type" value="Genomic_DNA"/>
</dbReference>
<dbReference type="Proteomes" id="UP000799764">
    <property type="component" value="Unassembled WGS sequence"/>
</dbReference>
<evidence type="ECO:0000256" key="1">
    <source>
        <dbReference type="SAM" id="MobiDB-lite"/>
    </source>
</evidence>
<keyword evidence="3" id="KW-1185">Reference proteome</keyword>
<evidence type="ECO:0000313" key="3">
    <source>
        <dbReference type="Proteomes" id="UP000799764"/>
    </source>
</evidence>
<sequence>MEANVPRKRGRPKKYHTEEQRKEASRIAVRKSLQKKREQERTAADAPQVGTHSNPQHISPSVTSKHFQPARSGIGGLQNKLAIDFARFTPQPPLRPKHGSIPSQFIEPANFLGPSPACNAHGLAHAPSPVLQPDASGSWRMGQDLREVVHPHNTGLMSTPGKYYRAVTPYDTVPQKLPTLASKVPPSKPRSDALGATAKATNAQESHENNVAGSDRHIGGSKGRSDRKTPQLDSEARAEERDQITSDAIRAREHVEEEAAARRREEKACQERLRRAALPELRALKRTLDKSQAIAEQPQDDFDRHIRFISEWLQAESYDKPHTFPTDGQAIYAKKIKPRIHQIQRSALSQNATFAIQYVGLMALTHVLRLIYVHRGSRVGGEIWRFYDADARLNYVDELTAAMLAIYDKIDDNNKEWLKTQQGAADVLLQEMLEVWPMISAAGPIQVQHNLGCVLWTTFRHKAVPGF</sequence>
<comment type="caution">
    <text evidence="2">The sequence shown here is derived from an EMBL/GenBank/DDBJ whole genome shotgun (WGS) entry which is preliminary data.</text>
</comment>
<organism evidence="2 3">
    <name type="scientific">Karstenula rhodostoma CBS 690.94</name>
    <dbReference type="NCBI Taxonomy" id="1392251"/>
    <lineage>
        <taxon>Eukaryota</taxon>
        <taxon>Fungi</taxon>
        <taxon>Dikarya</taxon>
        <taxon>Ascomycota</taxon>
        <taxon>Pezizomycotina</taxon>
        <taxon>Dothideomycetes</taxon>
        <taxon>Pleosporomycetidae</taxon>
        <taxon>Pleosporales</taxon>
        <taxon>Massarineae</taxon>
        <taxon>Didymosphaeriaceae</taxon>
        <taxon>Karstenula</taxon>
    </lineage>
</organism>
<feature type="compositionally biased region" description="Polar residues" evidence="1">
    <location>
        <begin position="199"/>
        <end position="212"/>
    </location>
</feature>
<gene>
    <name evidence="2" type="ORF">P171DRAFT_488196</name>
</gene>
<feature type="compositionally biased region" description="Polar residues" evidence="1">
    <location>
        <begin position="50"/>
        <end position="66"/>
    </location>
</feature>
<feature type="compositionally biased region" description="Basic and acidic residues" evidence="1">
    <location>
        <begin position="214"/>
        <end position="249"/>
    </location>
</feature>
<protein>
    <submittedName>
        <fullName evidence="2">Uncharacterized protein</fullName>
    </submittedName>
</protein>
<feature type="compositionally biased region" description="Basic residues" evidence="1">
    <location>
        <begin position="1"/>
        <end position="14"/>
    </location>
</feature>
<proteinExistence type="predicted"/>
<feature type="region of interest" description="Disordered" evidence="1">
    <location>
        <begin position="177"/>
        <end position="249"/>
    </location>
</feature>
<dbReference type="OrthoDB" id="10495710at2759"/>
<dbReference type="AlphaFoldDB" id="A0A9P4U7Z1"/>
<evidence type="ECO:0000313" key="2">
    <source>
        <dbReference type="EMBL" id="KAF2441754.1"/>
    </source>
</evidence>
<feature type="region of interest" description="Disordered" evidence="1">
    <location>
        <begin position="1"/>
        <end position="73"/>
    </location>
</feature>
<accession>A0A9P4U7Z1</accession>
<reference evidence="2" key="1">
    <citation type="journal article" date="2020" name="Stud. Mycol.">
        <title>101 Dothideomycetes genomes: a test case for predicting lifestyles and emergence of pathogens.</title>
        <authorList>
            <person name="Haridas S."/>
            <person name="Albert R."/>
            <person name="Binder M."/>
            <person name="Bloem J."/>
            <person name="Labutti K."/>
            <person name="Salamov A."/>
            <person name="Andreopoulos B."/>
            <person name="Baker S."/>
            <person name="Barry K."/>
            <person name="Bills G."/>
            <person name="Bluhm B."/>
            <person name="Cannon C."/>
            <person name="Castanera R."/>
            <person name="Culley D."/>
            <person name="Daum C."/>
            <person name="Ezra D."/>
            <person name="Gonzalez J."/>
            <person name="Henrissat B."/>
            <person name="Kuo A."/>
            <person name="Liang C."/>
            <person name="Lipzen A."/>
            <person name="Lutzoni F."/>
            <person name="Magnuson J."/>
            <person name="Mondo S."/>
            <person name="Nolan M."/>
            <person name="Ohm R."/>
            <person name="Pangilinan J."/>
            <person name="Park H.-J."/>
            <person name="Ramirez L."/>
            <person name="Alfaro M."/>
            <person name="Sun H."/>
            <person name="Tritt A."/>
            <person name="Yoshinaga Y."/>
            <person name="Zwiers L.-H."/>
            <person name="Turgeon B."/>
            <person name="Goodwin S."/>
            <person name="Spatafora J."/>
            <person name="Crous P."/>
            <person name="Grigoriev I."/>
        </authorList>
    </citation>
    <scope>NUCLEOTIDE SEQUENCE</scope>
    <source>
        <strain evidence="2">CBS 690.94</strain>
    </source>
</reference>